<dbReference type="STRING" id="1817756.A2140_05785"/>
<sequence length="115" mass="12410">IYSCSGCSNIAQLTNRVAVELDRAGVAEMSCIAGVGGGVKSLVNKARSGRRIIGLDGCQLHCVKNSLANHDVVADWHFTLTDFDIKKIYHEDCGDEDFQKVWRAVVSAIAGKDIS</sequence>
<dbReference type="AlphaFoldDB" id="A0A1F6T1D0"/>
<proteinExistence type="predicted"/>
<dbReference type="PIRSF" id="PIRSF037181">
    <property type="entry name" value="DGC"/>
    <property type="match status" value="1"/>
</dbReference>
<gene>
    <name evidence="1" type="ORF">A2140_05785</name>
</gene>
<organism evidence="1 2">
    <name type="scientific">Candidatus Muproteobacteria bacterium RBG_16_62_13</name>
    <dbReference type="NCBI Taxonomy" id="1817756"/>
    <lineage>
        <taxon>Bacteria</taxon>
        <taxon>Pseudomonadati</taxon>
        <taxon>Pseudomonadota</taxon>
        <taxon>Candidatus Muproteobacteria</taxon>
    </lineage>
</organism>
<accession>A0A1F6T1D0</accession>
<protein>
    <submittedName>
        <fullName evidence="1">Zinc-binding protein</fullName>
    </submittedName>
</protein>
<feature type="non-terminal residue" evidence="1">
    <location>
        <position position="1"/>
    </location>
</feature>
<evidence type="ECO:0000313" key="2">
    <source>
        <dbReference type="Proteomes" id="UP000178379"/>
    </source>
</evidence>
<dbReference type="Proteomes" id="UP000178379">
    <property type="component" value="Unassembled WGS sequence"/>
</dbReference>
<dbReference type="EMBL" id="MFSQ01000106">
    <property type="protein sequence ID" value="OGI38960.1"/>
    <property type="molecule type" value="Genomic_DNA"/>
</dbReference>
<reference evidence="1 2" key="1">
    <citation type="journal article" date="2016" name="Nat. Commun.">
        <title>Thousands of microbial genomes shed light on interconnected biogeochemical processes in an aquifer system.</title>
        <authorList>
            <person name="Anantharaman K."/>
            <person name="Brown C.T."/>
            <person name="Hug L.A."/>
            <person name="Sharon I."/>
            <person name="Castelle C.J."/>
            <person name="Probst A.J."/>
            <person name="Thomas B.C."/>
            <person name="Singh A."/>
            <person name="Wilkins M.J."/>
            <person name="Karaoz U."/>
            <person name="Brodie E.L."/>
            <person name="Williams K.H."/>
            <person name="Hubbard S.S."/>
            <person name="Banfield J.F."/>
        </authorList>
    </citation>
    <scope>NUCLEOTIDE SEQUENCE [LARGE SCALE GENOMIC DNA]</scope>
</reference>
<dbReference type="Pfam" id="PF08859">
    <property type="entry name" value="DGC"/>
    <property type="match status" value="1"/>
</dbReference>
<comment type="caution">
    <text evidence="1">The sequence shown here is derived from an EMBL/GenBank/DDBJ whole genome shotgun (WGS) entry which is preliminary data.</text>
</comment>
<name>A0A1F6T1D0_9PROT</name>
<evidence type="ECO:0000313" key="1">
    <source>
        <dbReference type="EMBL" id="OGI38960.1"/>
    </source>
</evidence>
<dbReference type="InterPro" id="IPR014958">
    <property type="entry name" value="DGC"/>
</dbReference>